<reference evidence="1 2" key="1">
    <citation type="submission" date="2018-06" db="EMBL/GenBank/DDBJ databases">
        <title>Streptacidiphilus pinicola sp. nov., isolated from pine grove soil.</title>
        <authorList>
            <person name="Roh S.G."/>
            <person name="Park S."/>
            <person name="Kim M.-K."/>
            <person name="Yun B.-R."/>
            <person name="Park J."/>
            <person name="Kim M.J."/>
            <person name="Kim Y.S."/>
            <person name="Kim S.B."/>
        </authorList>
    </citation>
    <scope>NUCLEOTIDE SEQUENCE [LARGE SCALE GENOMIC DNA]</scope>
    <source>
        <strain evidence="1 2">MMS16-CNU450</strain>
    </source>
</reference>
<dbReference type="RefSeq" id="WP_111500548.1">
    <property type="nucleotide sequence ID" value="NZ_QKYN01000037.1"/>
</dbReference>
<protein>
    <recommendedName>
        <fullName evidence="3">DUF1684 domain-containing protein</fullName>
    </recommendedName>
</protein>
<dbReference type="InterPro" id="IPR012467">
    <property type="entry name" value="DUF1684"/>
</dbReference>
<gene>
    <name evidence="1" type="ORF">DN069_10100</name>
</gene>
<accession>A0A2X0K992</accession>
<keyword evidence="2" id="KW-1185">Reference proteome</keyword>
<dbReference type="AlphaFoldDB" id="A0A2X0K992"/>
<evidence type="ECO:0008006" key="3">
    <source>
        <dbReference type="Google" id="ProtNLM"/>
    </source>
</evidence>
<evidence type="ECO:0000313" key="2">
    <source>
        <dbReference type="Proteomes" id="UP000248889"/>
    </source>
</evidence>
<evidence type="ECO:0000313" key="1">
    <source>
        <dbReference type="EMBL" id="RAG85845.1"/>
    </source>
</evidence>
<name>A0A2X0K992_9ACTN</name>
<dbReference type="EMBL" id="QKYN01000037">
    <property type="protein sequence ID" value="RAG85845.1"/>
    <property type="molecule type" value="Genomic_DNA"/>
</dbReference>
<proteinExistence type="predicted"/>
<dbReference type="Proteomes" id="UP000248889">
    <property type="component" value="Unassembled WGS sequence"/>
</dbReference>
<comment type="caution">
    <text evidence="1">The sequence shown here is derived from an EMBL/GenBank/DDBJ whole genome shotgun (WGS) entry which is preliminary data.</text>
</comment>
<sequence>MESAVEAWKSWRDERVVSARAPYGPLSLTGTHWLDAPRRAGRELPGHWLVDRPAGNVRLTAARHDGVSVDDTPLDGTVRLCPDGGTAAPRVTHGGRRLELITRTDGYAVRVFDPAAPARTLFAGIDAFPYDPGWVVPARFVAFPSDHTVPLAHSDGRTRPAVFAGTLTFRRGGAAATVTVQRAADGVLSLSLSDATRSAERNDFRVVEVLAPDRAGWTVVDFNRAQLPPSAFAGHYLCPLPPAGNKLPFPVRAGERRLLAHH</sequence>
<dbReference type="PANTHER" id="PTHR41913:SF1">
    <property type="entry name" value="DUF1684 DOMAIN-CONTAINING PROTEIN"/>
    <property type="match status" value="1"/>
</dbReference>
<dbReference type="PANTHER" id="PTHR41913">
    <property type="entry name" value="DUF1684 DOMAIN-CONTAINING PROTEIN"/>
    <property type="match status" value="1"/>
</dbReference>
<dbReference type="OrthoDB" id="5493262at2"/>
<dbReference type="Pfam" id="PF07920">
    <property type="entry name" value="DUF1684"/>
    <property type="match status" value="1"/>
</dbReference>
<organism evidence="1 2">
    <name type="scientific">Streptacidiphilus pinicola</name>
    <dbReference type="NCBI Taxonomy" id="2219663"/>
    <lineage>
        <taxon>Bacteria</taxon>
        <taxon>Bacillati</taxon>
        <taxon>Actinomycetota</taxon>
        <taxon>Actinomycetes</taxon>
        <taxon>Kitasatosporales</taxon>
        <taxon>Streptomycetaceae</taxon>
        <taxon>Streptacidiphilus</taxon>
    </lineage>
</organism>